<dbReference type="PANTHER" id="PTHR36031:SF1">
    <property type="entry name" value="F21O3.15 PROTEIN"/>
    <property type="match status" value="1"/>
</dbReference>
<evidence type="ECO:0000313" key="2">
    <source>
        <dbReference type="EMBL" id="MCD7458815.1"/>
    </source>
</evidence>
<reference evidence="2 3" key="1">
    <citation type="journal article" date="2021" name="BMC Genomics">
        <title>Datura genome reveals duplications of psychoactive alkaloid biosynthetic genes and high mutation rate following tissue culture.</title>
        <authorList>
            <person name="Rajewski A."/>
            <person name="Carter-House D."/>
            <person name="Stajich J."/>
            <person name="Litt A."/>
        </authorList>
    </citation>
    <scope>NUCLEOTIDE SEQUENCE [LARGE SCALE GENOMIC DNA]</scope>
    <source>
        <strain evidence="2">AR-01</strain>
    </source>
</reference>
<name>A0ABS8SJ03_DATST</name>
<evidence type="ECO:0000313" key="3">
    <source>
        <dbReference type="Proteomes" id="UP000823775"/>
    </source>
</evidence>
<protein>
    <submittedName>
        <fullName evidence="2">Uncharacterized protein</fullName>
    </submittedName>
</protein>
<dbReference type="PANTHER" id="PTHR36031">
    <property type="entry name" value="F21O3.15 PROTEIN"/>
    <property type="match status" value="1"/>
</dbReference>
<organism evidence="2 3">
    <name type="scientific">Datura stramonium</name>
    <name type="common">Jimsonweed</name>
    <name type="synonym">Common thornapple</name>
    <dbReference type="NCBI Taxonomy" id="4076"/>
    <lineage>
        <taxon>Eukaryota</taxon>
        <taxon>Viridiplantae</taxon>
        <taxon>Streptophyta</taxon>
        <taxon>Embryophyta</taxon>
        <taxon>Tracheophyta</taxon>
        <taxon>Spermatophyta</taxon>
        <taxon>Magnoliopsida</taxon>
        <taxon>eudicotyledons</taxon>
        <taxon>Gunneridae</taxon>
        <taxon>Pentapetalae</taxon>
        <taxon>asterids</taxon>
        <taxon>lamiids</taxon>
        <taxon>Solanales</taxon>
        <taxon>Solanaceae</taxon>
        <taxon>Solanoideae</taxon>
        <taxon>Datureae</taxon>
        <taxon>Datura</taxon>
    </lineage>
</organism>
<evidence type="ECO:0000256" key="1">
    <source>
        <dbReference type="SAM" id="MobiDB-lite"/>
    </source>
</evidence>
<dbReference type="Proteomes" id="UP000823775">
    <property type="component" value="Unassembled WGS sequence"/>
</dbReference>
<gene>
    <name evidence="2" type="ORF">HAX54_039281</name>
</gene>
<sequence>MLGRKIPGVMKYLLEMMSGIGRSRPRKEQGGTGRNRQGDNWEKVSLIRDKFEYDRERRMREKAFAPMSEANNISVDYSTSMYQAFDTQRYISDSDSDID</sequence>
<feature type="region of interest" description="Disordered" evidence="1">
    <location>
        <begin position="20"/>
        <end position="41"/>
    </location>
</feature>
<proteinExistence type="predicted"/>
<dbReference type="EMBL" id="JACEIK010000543">
    <property type="protein sequence ID" value="MCD7458815.1"/>
    <property type="molecule type" value="Genomic_DNA"/>
</dbReference>
<comment type="caution">
    <text evidence="2">The sequence shown here is derived from an EMBL/GenBank/DDBJ whole genome shotgun (WGS) entry which is preliminary data.</text>
</comment>
<accession>A0ABS8SJ03</accession>
<keyword evidence="3" id="KW-1185">Reference proteome</keyword>